<dbReference type="Pfam" id="PF06992">
    <property type="entry name" value="Phage_lambda_P"/>
    <property type="match status" value="1"/>
</dbReference>
<reference evidence="1 2" key="1">
    <citation type="journal article" date="2021" name="Sci. Rep.">
        <title>Genome analysis of a halophilic bacterium Halomonas malpeensis YU-PRIM-29(T) reveals its exopolysaccharide and pigment producing capabilities.</title>
        <authorList>
            <person name="Athmika"/>
            <person name="Ghate S.D."/>
            <person name="Arun A.B."/>
            <person name="Rao S.S."/>
            <person name="Kumar S.T.A."/>
            <person name="Kandiyil M.K."/>
            <person name="Saptami K."/>
            <person name="Rekha P.D."/>
        </authorList>
    </citation>
    <scope>NUCLEOTIDE SEQUENCE [LARGE SCALE GENOMIC DNA]</scope>
    <source>
        <strain evidence="2">prim 29</strain>
    </source>
</reference>
<protein>
    <submittedName>
        <fullName evidence="1">Uncharacterized protein</fullName>
    </submittedName>
</protein>
<dbReference type="InterPro" id="IPR009731">
    <property type="entry name" value="P-like"/>
</dbReference>
<evidence type="ECO:0000313" key="2">
    <source>
        <dbReference type="Proteomes" id="UP001319882"/>
    </source>
</evidence>
<dbReference type="Proteomes" id="UP001319882">
    <property type="component" value="Unassembled WGS sequence"/>
</dbReference>
<dbReference type="EMBL" id="WHVL01000005">
    <property type="protein sequence ID" value="MCB8889954.1"/>
    <property type="molecule type" value="Genomic_DNA"/>
</dbReference>
<accession>A0ABS8DUL0</accession>
<organism evidence="1 2">
    <name type="scientific">Vreelandella malpeensis</name>
    <dbReference type="NCBI Taxonomy" id="1172368"/>
    <lineage>
        <taxon>Bacteria</taxon>
        <taxon>Pseudomonadati</taxon>
        <taxon>Pseudomonadota</taxon>
        <taxon>Gammaproteobacteria</taxon>
        <taxon>Oceanospirillales</taxon>
        <taxon>Halomonadaceae</taxon>
        <taxon>Vreelandella</taxon>
    </lineage>
</organism>
<keyword evidence="2" id="KW-1185">Reference proteome</keyword>
<evidence type="ECO:0000313" key="1">
    <source>
        <dbReference type="EMBL" id="MCB8889954.1"/>
    </source>
</evidence>
<sequence>MAAGDIDELFNVMGELFGARFTSDWGPYDQTGAWWAELQALAPAQLAVGLRRVRQRVQDAARQGDTAWPPMPAEFAALCQPRAEDMGLLPEAEAWREVCAHAHQPGQHQWSHEAVRMAGAAVGWWELTHGGGETRAGRLERQFRREYAALVNRVMAGEQLSARGLIGHDSTMTRAERAERASREAAARAAADAGMPDRMNSTQGLRMIRAALGSR</sequence>
<dbReference type="RefSeq" id="WP_227390620.1">
    <property type="nucleotide sequence ID" value="NZ_JBHSCJ010000002.1"/>
</dbReference>
<name>A0ABS8DUL0_9GAMM</name>
<gene>
    <name evidence="1" type="ORF">GEV37_12605</name>
</gene>
<comment type="caution">
    <text evidence="1">The sequence shown here is derived from an EMBL/GenBank/DDBJ whole genome shotgun (WGS) entry which is preliminary data.</text>
</comment>
<proteinExistence type="predicted"/>